<dbReference type="KEGG" id="fak:FUA48_08635"/>
<reference evidence="1 2" key="1">
    <citation type="submission" date="2019-08" db="EMBL/GenBank/DDBJ databases">
        <title>Flavobacterium alkalisoli sp. nov., isolated from rhizosphere soil of Suaeda salsa.</title>
        <authorList>
            <person name="Sun J.-Q."/>
            <person name="Xu L."/>
        </authorList>
    </citation>
    <scope>NUCLEOTIDE SEQUENCE [LARGE SCALE GENOMIC DNA]</scope>
    <source>
        <strain evidence="1 2">XS-5</strain>
    </source>
</reference>
<evidence type="ECO:0000313" key="2">
    <source>
        <dbReference type="Proteomes" id="UP000321222"/>
    </source>
</evidence>
<organism evidence="1 2">
    <name type="scientific">Flavobacterium alkalisoli</name>
    <dbReference type="NCBI Taxonomy" id="2602769"/>
    <lineage>
        <taxon>Bacteria</taxon>
        <taxon>Pseudomonadati</taxon>
        <taxon>Bacteroidota</taxon>
        <taxon>Flavobacteriia</taxon>
        <taxon>Flavobacteriales</taxon>
        <taxon>Flavobacteriaceae</taxon>
        <taxon>Flavobacterium</taxon>
    </lineage>
</organism>
<protein>
    <submittedName>
        <fullName evidence="1">Uncharacterized protein</fullName>
    </submittedName>
</protein>
<gene>
    <name evidence="1" type="ORF">FUA48_08635</name>
</gene>
<accession>A0A5B9FY14</accession>
<dbReference type="AlphaFoldDB" id="A0A5B9FY14"/>
<proteinExistence type="predicted"/>
<evidence type="ECO:0000313" key="1">
    <source>
        <dbReference type="EMBL" id="QEE49647.1"/>
    </source>
</evidence>
<dbReference type="EMBL" id="CP042831">
    <property type="protein sequence ID" value="QEE49647.1"/>
    <property type="molecule type" value="Genomic_DNA"/>
</dbReference>
<name>A0A5B9FY14_9FLAO</name>
<dbReference type="OrthoDB" id="1361967at2"/>
<dbReference type="RefSeq" id="WP_147583155.1">
    <property type="nucleotide sequence ID" value="NZ_CP042831.1"/>
</dbReference>
<sequence>MSKPLIERVNLSIASGSASATATIRPRAGLIIGCAVYHNNAANTGTIQASFKTDDGEEIIPLVHINHLRSREAGYREGLVPLFLESTGKSYTFSVIATDNFTENFTAQLVLVYENDFTKDNNC</sequence>
<dbReference type="Proteomes" id="UP000321222">
    <property type="component" value="Chromosome"/>
</dbReference>
<keyword evidence="2" id="KW-1185">Reference proteome</keyword>